<evidence type="ECO:0000313" key="8">
    <source>
        <dbReference type="EMBL" id="EEN61267.1"/>
    </source>
</evidence>
<feature type="chain" id="PRO_5002935573" description="APCDD1 domain-containing protein" evidence="6">
    <location>
        <begin position="24"/>
        <end position="524"/>
    </location>
</feature>
<dbReference type="GO" id="GO:0030178">
    <property type="term" value="P:negative regulation of Wnt signaling pathway"/>
    <property type="evidence" value="ECO:0007669"/>
    <property type="project" value="InterPro"/>
</dbReference>
<dbReference type="InterPro" id="IPR029405">
    <property type="entry name" value="APCDD1_dom"/>
</dbReference>
<dbReference type="eggNOG" id="ENOG502QQ0C">
    <property type="taxonomic scope" value="Eukaryota"/>
</dbReference>
<evidence type="ECO:0000256" key="5">
    <source>
        <dbReference type="ARBA" id="ARBA00023180"/>
    </source>
</evidence>
<keyword evidence="4" id="KW-0472">Membrane</keyword>
<dbReference type="InParanoid" id="C3YEG5"/>
<dbReference type="SMART" id="SM01352">
    <property type="entry name" value="APCDDC"/>
    <property type="match status" value="2"/>
</dbReference>
<organism>
    <name type="scientific">Branchiostoma floridae</name>
    <name type="common">Florida lancelet</name>
    <name type="synonym">Amphioxus</name>
    <dbReference type="NCBI Taxonomy" id="7739"/>
    <lineage>
        <taxon>Eukaryota</taxon>
        <taxon>Metazoa</taxon>
        <taxon>Chordata</taxon>
        <taxon>Cephalochordata</taxon>
        <taxon>Leptocardii</taxon>
        <taxon>Amphioxiformes</taxon>
        <taxon>Branchiostomatidae</taxon>
        <taxon>Branchiostoma</taxon>
    </lineage>
</organism>
<reference evidence="8" key="1">
    <citation type="journal article" date="2008" name="Nature">
        <title>The amphioxus genome and the evolution of the chordate karyotype.</title>
        <authorList>
            <consortium name="US DOE Joint Genome Institute (JGI-PGF)"/>
            <person name="Putnam N.H."/>
            <person name="Butts T."/>
            <person name="Ferrier D.E.K."/>
            <person name="Furlong R.F."/>
            <person name="Hellsten U."/>
            <person name="Kawashima T."/>
            <person name="Robinson-Rechavi M."/>
            <person name="Shoguchi E."/>
            <person name="Terry A."/>
            <person name="Yu J.-K."/>
            <person name="Benito-Gutierrez E.L."/>
            <person name="Dubchak I."/>
            <person name="Garcia-Fernandez J."/>
            <person name="Gibson-Brown J.J."/>
            <person name="Grigoriev I.V."/>
            <person name="Horton A.C."/>
            <person name="de Jong P.J."/>
            <person name="Jurka J."/>
            <person name="Kapitonov V.V."/>
            <person name="Kohara Y."/>
            <person name="Kuroki Y."/>
            <person name="Lindquist E."/>
            <person name="Lucas S."/>
            <person name="Osoegawa K."/>
            <person name="Pennacchio L.A."/>
            <person name="Salamov A.A."/>
            <person name="Satou Y."/>
            <person name="Sauka-Spengler T."/>
            <person name="Schmutz J."/>
            <person name="Shin-I T."/>
            <person name="Toyoda A."/>
            <person name="Bronner-Fraser M."/>
            <person name="Fujiyama A."/>
            <person name="Holland L.Z."/>
            <person name="Holland P.W.H."/>
            <person name="Satoh N."/>
            <person name="Rokhsar D.S."/>
        </authorList>
    </citation>
    <scope>NUCLEOTIDE SEQUENCE [LARGE SCALE GENOMIC DNA]</scope>
    <source>
        <strain evidence="8">S238N-H82</strain>
        <tissue evidence="8">Testes</tissue>
    </source>
</reference>
<evidence type="ECO:0000256" key="6">
    <source>
        <dbReference type="SAM" id="SignalP"/>
    </source>
</evidence>
<proteinExistence type="predicted"/>
<dbReference type="PANTHER" id="PTHR31021:SF1">
    <property type="entry name" value="CHROMOSOME UNDETERMINED SCAFFOLD_56, WHOLE GENOME SHOTGUN SEQUENCE"/>
    <property type="match status" value="1"/>
</dbReference>
<name>C3YEG5_BRAFL</name>
<evidence type="ECO:0000256" key="1">
    <source>
        <dbReference type="ARBA" id="ARBA00004167"/>
    </source>
</evidence>
<feature type="signal peptide" evidence="6">
    <location>
        <begin position="1"/>
        <end position="23"/>
    </location>
</feature>
<evidence type="ECO:0000259" key="7">
    <source>
        <dbReference type="SMART" id="SM01352"/>
    </source>
</evidence>
<dbReference type="FunCoup" id="C3YEG5">
    <property type="interactions" value="46"/>
</dbReference>
<feature type="domain" description="APCDD1" evidence="7">
    <location>
        <begin position="210"/>
        <end position="395"/>
    </location>
</feature>
<dbReference type="EMBL" id="GG666506">
    <property type="protein sequence ID" value="EEN61267.1"/>
    <property type="molecule type" value="Genomic_DNA"/>
</dbReference>
<dbReference type="InterPro" id="IPR042425">
    <property type="entry name" value="APCDD1"/>
</dbReference>
<dbReference type="AlphaFoldDB" id="C3YEG5"/>
<evidence type="ECO:0000256" key="3">
    <source>
        <dbReference type="ARBA" id="ARBA00022729"/>
    </source>
</evidence>
<evidence type="ECO:0000256" key="2">
    <source>
        <dbReference type="ARBA" id="ARBA00022692"/>
    </source>
</evidence>
<dbReference type="Pfam" id="PF14921">
    <property type="entry name" value="APCDDC"/>
    <property type="match status" value="3"/>
</dbReference>
<comment type="subcellular location">
    <subcellularLocation>
        <location evidence="1">Membrane</location>
        <topology evidence="1">Single-pass membrane protein</topology>
    </subcellularLocation>
</comment>
<keyword evidence="5" id="KW-0325">Glycoprotein</keyword>
<accession>C3YEG5</accession>
<dbReference type="GO" id="GO:0017147">
    <property type="term" value="F:Wnt-protein binding"/>
    <property type="evidence" value="ECO:0007669"/>
    <property type="project" value="InterPro"/>
</dbReference>
<gene>
    <name evidence="8" type="ORF">BRAFLDRAFT_95910</name>
</gene>
<dbReference type="GO" id="GO:0005886">
    <property type="term" value="C:plasma membrane"/>
    <property type="evidence" value="ECO:0007669"/>
    <property type="project" value="InterPro"/>
</dbReference>
<evidence type="ECO:0000256" key="4">
    <source>
        <dbReference type="ARBA" id="ARBA00023136"/>
    </source>
</evidence>
<feature type="domain" description="APCDD1" evidence="7">
    <location>
        <begin position="28"/>
        <end position="209"/>
    </location>
</feature>
<protein>
    <recommendedName>
        <fullName evidence="7">APCDD1 domain-containing protein</fullName>
    </recommendedName>
</protein>
<keyword evidence="2" id="KW-0812">Transmembrane</keyword>
<sequence>MCVFDPGLPLALLVVLSATVGAAGPGGTCGRRLKTLVHGALVVAPMPPNITGKWVSSRCEVRPGPQFITRSYTFKDNMDFQTYQFFYADQHCVSPLYTVTAHGTIILRYNNVPHQVLSRRGERDCAAGLDFVLHELQLLRVERRQDARDGHVTMELFLGDIHTDRAQRLLYRPTSYQPPLVNVELSYPNCTTCKIVQDADERRPPVFKTRQEYPLHLNGEWISMRCEVRPEALFLTRHLVFYPANKTWEGWYAHYSDPSCRHSTFSIHASGSFTRGARSSVVEGGTEYIFQVTQMRVTPQDSDTTSLLNVFHGQGCGDGGIWQIGREQDVTSTNGCVALGITLPHIEYELFDMERDMYDRLLLYIGQRPSDGTSPTHPGRRATSYQTPLVQCLPSMDTPDIRTNMGDSNISRRCTFNTVLNRCERSMSSHVHKSSPGRPMPAAAVPVHVGLWRCGEAAWRFYSWVHNSCKFARTLRPRARLVRASCNNRTIFRPTFNKFGVLWASVALVSLGAREGSGRILPAT</sequence>
<dbReference type="PANTHER" id="PTHR31021">
    <property type="entry name" value="ADENOMATOSIS POLYPOSIS COLI DOWN-REGULATED 1"/>
    <property type="match status" value="1"/>
</dbReference>
<keyword evidence="3 6" id="KW-0732">Signal</keyword>